<dbReference type="AlphaFoldDB" id="A0A1H9FHE7"/>
<evidence type="ECO:0000256" key="5">
    <source>
        <dbReference type="ARBA" id="ARBA00022670"/>
    </source>
</evidence>
<dbReference type="FunFam" id="3.90.230.10:FF:000002">
    <property type="entry name" value="Xaa-Pro aminopeptidase 3"/>
    <property type="match status" value="1"/>
</dbReference>
<dbReference type="Gene3D" id="3.90.230.10">
    <property type="entry name" value="Creatinase/methionine aminopeptidase superfamily"/>
    <property type="match status" value="1"/>
</dbReference>
<comment type="cofactor">
    <cofactor evidence="2">
        <name>Mn(2+)</name>
        <dbReference type="ChEBI" id="CHEBI:29035"/>
    </cofactor>
</comment>
<keyword evidence="15" id="KW-1185">Reference proteome</keyword>
<dbReference type="InterPro" id="IPR007865">
    <property type="entry name" value="Aminopep_P_N"/>
</dbReference>
<keyword evidence="9" id="KW-0464">Manganese</keyword>
<evidence type="ECO:0000256" key="10">
    <source>
        <dbReference type="ARBA" id="ARBA00069363"/>
    </source>
</evidence>
<evidence type="ECO:0000256" key="11">
    <source>
        <dbReference type="ARBA" id="ARBA00075356"/>
    </source>
</evidence>
<dbReference type="OrthoDB" id="9806388at2"/>
<keyword evidence="5" id="KW-0645">Protease</keyword>
<keyword evidence="7" id="KW-0378">Hydrolase</keyword>
<reference evidence="15" key="1">
    <citation type="submission" date="2016-10" db="EMBL/GenBank/DDBJ databases">
        <authorList>
            <person name="Varghese N."/>
            <person name="Submissions S."/>
        </authorList>
    </citation>
    <scope>NUCLEOTIDE SEQUENCE [LARGE SCALE GENOMIC DNA]</scope>
    <source>
        <strain evidence="15">8N4</strain>
    </source>
</reference>
<dbReference type="STRING" id="988801.SAMN05216522_102320"/>
<dbReference type="PANTHER" id="PTHR43226">
    <property type="entry name" value="XAA-PRO AMINOPEPTIDASE 3"/>
    <property type="match status" value="1"/>
</dbReference>
<evidence type="ECO:0000256" key="4">
    <source>
        <dbReference type="ARBA" id="ARBA00012574"/>
    </source>
</evidence>
<organism evidence="14 15">
    <name type="scientific">Rosenbergiella nectarea</name>
    <dbReference type="NCBI Taxonomy" id="988801"/>
    <lineage>
        <taxon>Bacteria</taxon>
        <taxon>Pseudomonadati</taxon>
        <taxon>Pseudomonadota</taxon>
        <taxon>Gammaproteobacteria</taxon>
        <taxon>Enterobacterales</taxon>
        <taxon>Erwiniaceae</taxon>
        <taxon>Rosenbergiella</taxon>
    </lineage>
</organism>
<evidence type="ECO:0000256" key="12">
    <source>
        <dbReference type="ARBA" id="ARBA00081411"/>
    </source>
</evidence>
<dbReference type="InterPro" id="IPR001131">
    <property type="entry name" value="Peptidase_M24B_aminopep-P_CS"/>
</dbReference>
<dbReference type="InterPro" id="IPR001714">
    <property type="entry name" value="Pept_M24_MAP"/>
</dbReference>
<dbReference type="NCBIfam" id="NF008131">
    <property type="entry name" value="PRK10879.1"/>
    <property type="match status" value="1"/>
</dbReference>
<dbReference type="RefSeq" id="WP_092673318.1">
    <property type="nucleotide sequence ID" value="NZ_FOGC01000002.1"/>
</dbReference>
<evidence type="ECO:0000256" key="3">
    <source>
        <dbReference type="ARBA" id="ARBA00008766"/>
    </source>
</evidence>
<proteinExistence type="inferred from homology"/>
<protein>
    <recommendedName>
        <fullName evidence="10">Xaa-Pro aminopeptidase</fullName>
        <ecNumber evidence="4">3.4.11.9</ecNumber>
    </recommendedName>
    <alternativeName>
        <fullName evidence="11">Aminopeptidase P II</fullName>
    </alternativeName>
    <alternativeName>
        <fullName evidence="12">X-Pro aminopeptidase</fullName>
    </alternativeName>
</protein>
<dbReference type="Pfam" id="PF00557">
    <property type="entry name" value="Peptidase_M24"/>
    <property type="match status" value="1"/>
</dbReference>
<dbReference type="InterPro" id="IPR036005">
    <property type="entry name" value="Creatinase/aminopeptidase-like"/>
</dbReference>
<dbReference type="InterPro" id="IPR029149">
    <property type="entry name" value="Creatin/AminoP/Spt16_N"/>
</dbReference>
<evidence type="ECO:0000256" key="8">
    <source>
        <dbReference type="ARBA" id="ARBA00023049"/>
    </source>
</evidence>
<evidence type="ECO:0000259" key="13">
    <source>
        <dbReference type="SMART" id="SM01011"/>
    </source>
</evidence>
<dbReference type="InterPro" id="IPR052433">
    <property type="entry name" value="X-Pro_dipept-like"/>
</dbReference>
<evidence type="ECO:0000313" key="14">
    <source>
        <dbReference type="EMBL" id="SEQ37332.1"/>
    </source>
</evidence>
<name>A0A1H9FHE7_9GAMM</name>
<evidence type="ECO:0000256" key="7">
    <source>
        <dbReference type="ARBA" id="ARBA00022801"/>
    </source>
</evidence>
<evidence type="ECO:0000256" key="2">
    <source>
        <dbReference type="ARBA" id="ARBA00001936"/>
    </source>
</evidence>
<dbReference type="InterPro" id="IPR000994">
    <property type="entry name" value="Pept_M24"/>
</dbReference>
<dbReference type="Gene3D" id="3.40.350.10">
    <property type="entry name" value="Creatinase/prolidase N-terminal domain"/>
    <property type="match status" value="1"/>
</dbReference>
<dbReference type="GO" id="GO:0005829">
    <property type="term" value="C:cytosol"/>
    <property type="evidence" value="ECO:0007669"/>
    <property type="project" value="TreeGrafter"/>
</dbReference>
<sequence length="448" mass="50911">MISQKNYCQRRQVLLKQMVPGSAALLFAAPEVTRSRDTEYLFRQNSDFWYFTGFNEPEALLILIKSDEHHNHSILFNRYRDPHAEVWFGRRLGQEAAIDKLSVDRALPWDEIDQQLAQVLNGLNTLYHAQGEYDFADEKVAHALKTLREGERKNLRAPTTVIDWRPIVHDMRLIKDDEELAILREAGRISALAHQRAMQQCHPGMYEYQLEGEIHHEFSRHGSRFPSYNTIVGGGDNACILHYTENESQLKQGDLVLIDAGCELQGYAGDITRTFPIDGKFTAPQRQLYEIVLHALTTALSLFRPGVTIAEVTEAVIRIKVEGLVRLGILEGDITQLIEEKAYRPYFMHGLSHWLGLDVHDVGHYGSVERTRVLEPGMVLTVEPGLYIAPDAKVPECYRGIGIRIEDDIVITETGHENLTEQVVKDPDAIEQLMQSAQALRLGKNKPL</sequence>
<dbReference type="Proteomes" id="UP000242515">
    <property type="component" value="Unassembled WGS sequence"/>
</dbReference>
<evidence type="ECO:0000256" key="6">
    <source>
        <dbReference type="ARBA" id="ARBA00022723"/>
    </source>
</evidence>
<dbReference type="PRINTS" id="PR00599">
    <property type="entry name" value="MAPEPTIDASE"/>
</dbReference>
<evidence type="ECO:0000256" key="1">
    <source>
        <dbReference type="ARBA" id="ARBA00001424"/>
    </source>
</evidence>
<evidence type="ECO:0000313" key="15">
    <source>
        <dbReference type="Proteomes" id="UP000242515"/>
    </source>
</evidence>
<dbReference type="GO" id="GO:0070006">
    <property type="term" value="F:metalloaminopeptidase activity"/>
    <property type="evidence" value="ECO:0007669"/>
    <property type="project" value="InterPro"/>
</dbReference>
<gene>
    <name evidence="14" type="ORF">SAMN05216522_102320</name>
</gene>
<dbReference type="EMBL" id="FOGC01000002">
    <property type="protein sequence ID" value="SEQ37332.1"/>
    <property type="molecule type" value="Genomic_DNA"/>
</dbReference>
<comment type="similarity">
    <text evidence="3">Belongs to the peptidase M24B family.</text>
</comment>
<keyword evidence="6" id="KW-0479">Metal-binding</keyword>
<keyword evidence="14" id="KW-0031">Aminopeptidase</keyword>
<keyword evidence="8" id="KW-0482">Metalloprotease</keyword>
<dbReference type="SUPFAM" id="SSF53092">
    <property type="entry name" value="Creatinase/prolidase N-terminal domain"/>
    <property type="match status" value="1"/>
</dbReference>
<dbReference type="PROSITE" id="PS00491">
    <property type="entry name" value="PROLINE_PEPTIDASE"/>
    <property type="match status" value="1"/>
</dbReference>
<dbReference type="SMART" id="SM01011">
    <property type="entry name" value="AMP_N"/>
    <property type="match status" value="1"/>
</dbReference>
<dbReference type="GO" id="GO:0006508">
    <property type="term" value="P:proteolysis"/>
    <property type="evidence" value="ECO:0007669"/>
    <property type="project" value="UniProtKB-KW"/>
</dbReference>
<dbReference type="SUPFAM" id="SSF55920">
    <property type="entry name" value="Creatinase/aminopeptidase"/>
    <property type="match status" value="1"/>
</dbReference>
<dbReference type="PANTHER" id="PTHR43226:SF4">
    <property type="entry name" value="XAA-PRO AMINOPEPTIDASE 3"/>
    <property type="match status" value="1"/>
</dbReference>
<dbReference type="EC" id="3.4.11.9" evidence="4"/>
<dbReference type="Pfam" id="PF05195">
    <property type="entry name" value="AMP_N"/>
    <property type="match status" value="1"/>
</dbReference>
<comment type="catalytic activity">
    <reaction evidence="1">
        <text>Release of any N-terminal amino acid, including proline, that is linked to proline, even from a dipeptide or tripeptide.</text>
        <dbReference type="EC" id="3.4.11.9"/>
    </reaction>
</comment>
<dbReference type="GO" id="GO:0030145">
    <property type="term" value="F:manganese ion binding"/>
    <property type="evidence" value="ECO:0007669"/>
    <property type="project" value="InterPro"/>
</dbReference>
<feature type="domain" description="Aminopeptidase P N-terminal" evidence="13">
    <location>
        <begin position="2"/>
        <end position="136"/>
    </location>
</feature>
<dbReference type="CDD" id="cd01087">
    <property type="entry name" value="Prolidase"/>
    <property type="match status" value="1"/>
</dbReference>
<evidence type="ECO:0000256" key="9">
    <source>
        <dbReference type="ARBA" id="ARBA00023211"/>
    </source>
</evidence>
<accession>A0A1H9FHE7</accession>